<organism evidence="2 3">
    <name type="scientific">Ramlibacter monticola</name>
    <dbReference type="NCBI Taxonomy" id="1926872"/>
    <lineage>
        <taxon>Bacteria</taxon>
        <taxon>Pseudomonadati</taxon>
        <taxon>Pseudomonadota</taxon>
        <taxon>Betaproteobacteria</taxon>
        <taxon>Burkholderiales</taxon>
        <taxon>Comamonadaceae</taxon>
        <taxon>Ramlibacter</taxon>
    </lineage>
</organism>
<dbReference type="InterPro" id="IPR010982">
    <property type="entry name" value="Lambda_DNA-bd_dom_sf"/>
</dbReference>
<protein>
    <submittedName>
        <fullName evidence="2">Helix-turn-helix transcriptional regulator</fullName>
    </submittedName>
</protein>
<dbReference type="SMART" id="SM00530">
    <property type="entry name" value="HTH_XRE"/>
    <property type="match status" value="1"/>
</dbReference>
<gene>
    <name evidence="2" type="ORF">JJ685_08760</name>
</gene>
<name>A0A936YYX3_9BURK</name>
<proteinExistence type="predicted"/>
<dbReference type="Proteomes" id="UP000599109">
    <property type="component" value="Unassembled WGS sequence"/>
</dbReference>
<dbReference type="InterPro" id="IPR001387">
    <property type="entry name" value="Cro/C1-type_HTH"/>
</dbReference>
<dbReference type="PROSITE" id="PS50943">
    <property type="entry name" value="HTH_CROC1"/>
    <property type="match status" value="1"/>
</dbReference>
<dbReference type="RefSeq" id="WP_201673871.1">
    <property type="nucleotide sequence ID" value="NZ_JAEQNE010000002.1"/>
</dbReference>
<sequence length="106" mass="12263">MDPHREHEYLRACTTVQACQYLAGKVRQWRVAEGISQVELAVRAEVPLRTYKRFESHGKANLATFVQVLRAIGRTKYLFMLFPGPAPQRVTFDERLKQLTPTKFKA</sequence>
<reference evidence="2 3" key="1">
    <citation type="journal article" date="2017" name="Int. J. Syst. Evol. Microbiol.">
        <title>Ramlibacter monticola sp. nov., isolated from forest soil.</title>
        <authorList>
            <person name="Chaudhary D.K."/>
            <person name="Kim J."/>
        </authorList>
    </citation>
    <scope>NUCLEOTIDE SEQUENCE [LARGE SCALE GENOMIC DNA]</scope>
    <source>
        <strain evidence="2 3">KACC 19175</strain>
    </source>
</reference>
<dbReference type="SUPFAM" id="SSF47413">
    <property type="entry name" value="lambda repressor-like DNA-binding domains"/>
    <property type="match status" value="1"/>
</dbReference>
<dbReference type="AlphaFoldDB" id="A0A936YYX3"/>
<comment type="caution">
    <text evidence="2">The sequence shown here is derived from an EMBL/GenBank/DDBJ whole genome shotgun (WGS) entry which is preliminary data.</text>
</comment>
<dbReference type="Gene3D" id="1.10.260.40">
    <property type="entry name" value="lambda repressor-like DNA-binding domains"/>
    <property type="match status" value="1"/>
</dbReference>
<evidence type="ECO:0000259" key="1">
    <source>
        <dbReference type="PROSITE" id="PS50943"/>
    </source>
</evidence>
<dbReference type="CDD" id="cd00093">
    <property type="entry name" value="HTH_XRE"/>
    <property type="match status" value="1"/>
</dbReference>
<keyword evidence="3" id="KW-1185">Reference proteome</keyword>
<accession>A0A936YYX3</accession>
<evidence type="ECO:0000313" key="3">
    <source>
        <dbReference type="Proteomes" id="UP000599109"/>
    </source>
</evidence>
<dbReference type="GO" id="GO:0003677">
    <property type="term" value="F:DNA binding"/>
    <property type="evidence" value="ECO:0007669"/>
    <property type="project" value="InterPro"/>
</dbReference>
<dbReference type="EMBL" id="JAEQNE010000002">
    <property type="protein sequence ID" value="MBL0391227.1"/>
    <property type="molecule type" value="Genomic_DNA"/>
</dbReference>
<feature type="domain" description="HTH cro/C1-type" evidence="1">
    <location>
        <begin position="26"/>
        <end position="78"/>
    </location>
</feature>
<evidence type="ECO:0000313" key="2">
    <source>
        <dbReference type="EMBL" id="MBL0391227.1"/>
    </source>
</evidence>